<evidence type="ECO:0000259" key="4">
    <source>
        <dbReference type="PROSITE" id="PS50042"/>
    </source>
</evidence>
<evidence type="ECO:0000256" key="1">
    <source>
        <dbReference type="ARBA" id="ARBA00023015"/>
    </source>
</evidence>
<feature type="domain" description="HTH crp-type" evidence="5">
    <location>
        <begin position="131"/>
        <end position="197"/>
    </location>
</feature>
<dbReference type="RefSeq" id="WP_133276136.1">
    <property type="nucleotide sequence ID" value="NZ_CP037933.1"/>
</dbReference>
<reference evidence="7" key="1">
    <citation type="submission" date="2019-03" db="EMBL/GenBank/DDBJ databases">
        <title>Flavobacterium sp.</title>
        <authorList>
            <person name="Kim H."/>
        </authorList>
    </citation>
    <scope>NUCLEOTIDE SEQUENCE [LARGE SCALE GENOMIC DNA]</scope>
    <source>
        <strain evidence="7">GS13</strain>
    </source>
</reference>
<dbReference type="InterPro" id="IPR036390">
    <property type="entry name" value="WH_DNA-bd_sf"/>
</dbReference>
<dbReference type="KEGG" id="fnk:E1750_07250"/>
<dbReference type="PANTHER" id="PTHR24567:SF28">
    <property type="entry name" value="LISTERIOLYSIN REGULATORY PROTEIN"/>
    <property type="match status" value="1"/>
</dbReference>
<accession>A0A4P6YCN3</accession>
<dbReference type="InterPro" id="IPR018490">
    <property type="entry name" value="cNMP-bd_dom_sf"/>
</dbReference>
<evidence type="ECO:0000313" key="6">
    <source>
        <dbReference type="EMBL" id="QBN18614.1"/>
    </source>
</evidence>
<dbReference type="InterPro" id="IPR012318">
    <property type="entry name" value="HTH_CRP"/>
</dbReference>
<dbReference type="Pfam" id="PF13545">
    <property type="entry name" value="HTH_Crp_2"/>
    <property type="match status" value="1"/>
</dbReference>
<dbReference type="SMART" id="SM00100">
    <property type="entry name" value="cNMP"/>
    <property type="match status" value="1"/>
</dbReference>
<dbReference type="SMART" id="SM00419">
    <property type="entry name" value="HTH_CRP"/>
    <property type="match status" value="1"/>
</dbReference>
<dbReference type="SUPFAM" id="SSF46785">
    <property type="entry name" value="Winged helix' DNA-binding domain"/>
    <property type="match status" value="1"/>
</dbReference>
<dbReference type="InterPro" id="IPR036388">
    <property type="entry name" value="WH-like_DNA-bd_sf"/>
</dbReference>
<gene>
    <name evidence="6" type="ORF">E1750_07250</name>
</gene>
<dbReference type="InterPro" id="IPR000595">
    <property type="entry name" value="cNMP-bd_dom"/>
</dbReference>
<dbReference type="GO" id="GO:0005829">
    <property type="term" value="C:cytosol"/>
    <property type="evidence" value="ECO:0007669"/>
    <property type="project" value="TreeGrafter"/>
</dbReference>
<dbReference type="Pfam" id="PF00027">
    <property type="entry name" value="cNMP_binding"/>
    <property type="match status" value="1"/>
</dbReference>
<dbReference type="OrthoDB" id="667966at2"/>
<keyword evidence="7" id="KW-1185">Reference proteome</keyword>
<dbReference type="AlphaFoldDB" id="A0A4P6YCN3"/>
<evidence type="ECO:0000313" key="7">
    <source>
        <dbReference type="Proteomes" id="UP000291124"/>
    </source>
</evidence>
<feature type="domain" description="Cyclic nucleotide-binding" evidence="4">
    <location>
        <begin position="16"/>
        <end position="117"/>
    </location>
</feature>
<dbReference type="InterPro" id="IPR050397">
    <property type="entry name" value="Env_Response_Regulators"/>
</dbReference>
<dbReference type="PROSITE" id="PS51063">
    <property type="entry name" value="HTH_CRP_2"/>
    <property type="match status" value="1"/>
</dbReference>
<dbReference type="InterPro" id="IPR014710">
    <property type="entry name" value="RmlC-like_jellyroll"/>
</dbReference>
<name>A0A4P6YCN3_9FLAO</name>
<dbReference type="Proteomes" id="UP000291124">
    <property type="component" value="Chromosome"/>
</dbReference>
<dbReference type="CDD" id="cd00038">
    <property type="entry name" value="CAP_ED"/>
    <property type="match status" value="1"/>
</dbReference>
<dbReference type="PROSITE" id="PS50042">
    <property type="entry name" value="CNMP_BINDING_3"/>
    <property type="match status" value="1"/>
</dbReference>
<keyword evidence="3" id="KW-0804">Transcription</keyword>
<dbReference type="SUPFAM" id="SSF51206">
    <property type="entry name" value="cAMP-binding domain-like"/>
    <property type="match status" value="1"/>
</dbReference>
<dbReference type="Gene3D" id="2.60.120.10">
    <property type="entry name" value="Jelly Rolls"/>
    <property type="match status" value="1"/>
</dbReference>
<dbReference type="Gene3D" id="1.10.10.10">
    <property type="entry name" value="Winged helix-like DNA-binding domain superfamily/Winged helix DNA-binding domain"/>
    <property type="match status" value="1"/>
</dbReference>
<protein>
    <submittedName>
        <fullName evidence="6">Crp/Fnr family transcriptional regulator</fullName>
    </submittedName>
</protein>
<dbReference type="GO" id="GO:0003677">
    <property type="term" value="F:DNA binding"/>
    <property type="evidence" value="ECO:0007669"/>
    <property type="project" value="UniProtKB-KW"/>
</dbReference>
<dbReference type="GO" id="GO:0003700">
    <property type="term" value="F:DNA-binding transcription factor activity"/>
    <property type="evidence" value="ECO:0007669"/>
    <property type="project" value="TreeGrafter"/>
</dbReference>
<keyword evidence="2" id="KW-0238">DNA-binding</keyword>
<dbReference type="PANTHER" id="PTHR24567">
    <property type="entry name" value="CRP FAMILY TRANSCRIPTIONAL REGULATORY PROTEIN"/>
    <property type="match status" value="1"/>
</dbReference>
<dbReference type="EMBL" id="CP037933">
    <property type="protein sequence ID" value="QBN18614.1"/>
    <property type="molecule type" value="Genomic_DNA"/>
</dbReference>
<proteinExistence type="predicted"/>
<evidence type="ECO:0000256" key="3">
    <source>
        <dbReference type="ARBA" id="ARBA00023163"/>
    </source>
</evidence>
<evidence type="ECO:0000259" key="5">
    <source>
        <dbReference type="PROSITE" id="PS51063"/>
    </source>
</evidence>
<evidence type="ECO:0000256" key="2">
    <source>
        <dbReference type="ARBA" id="ARBA00023125"/>
    </source>
</evidence>
<dbReference type="PRINTS" id="PR00034">
    <property type="entry name" value="HTHCRP"/>
</dbReference>
<keyword evidence="1" id="KW-0805">Transcription regulation</keyword>
<sequence length="197" mass="22894">MQIDIDLLYSWGAVAKKYKKNEIIFEEDEMAHFYYQIMDGSVRMFNSNDEGKEFTQGIFCCGDGFGEPPLFINETYPAKAVAILDSTILKLSKEKFLKILDEYPSIQKLFLVLMAQKIHSKSKTSKEIINQKPEFRIVAFLNSFKKKSGCSNEKILIPYTRQEIANYTGLRVETVIRVFTRMKANNKVEIVNHKIYY</sequence>
<organism evidence="6 7">
    <name type="scientific">Flavobacterium nackdongense</name>
    <dbReference type="NCBI Taxonomy" id="2547394"/>
    <lineage>
        <taxon>Bacteria</taxon>
        <taxon>Pseudomonadati</taxon>
        <taxon>Bacteroidota</taxon>
        <taxon>Flavobacteriia</taxon>
        <taxon>Flavobacteriales</taxon>
        <taxon>Flavobacteriaceae</taxon>
        <taxon>Flavobacterium</taxon>
    </lineage>
</organism>